<dbReference type="EMBL" id="JAVIJP010000036">
    <property type="protein sequence ID" value="KAL3628284.1"/>
    <property type="molecule type" value="Genomic_DNA"/>
</dbReference>
<keyword evidence="3" id="KW-1185">Reference proteome</keyword>
<dbReference type="Proteomes" id="UP001632038">
    <property type="component" value="Unassembled WGS sequence"/>
</dbReference>
<evidence type="ECO:0000313" key="3">
    <source>
        <dbReference type="Proteomes" id="UP001632038"/>
    </source>
</evidence>
<protein>
    <recommendedName>
        <fullName evidence="1">CCHC-type domain-containing protein</fullName>
    </recommendedName>
</protein>
<feature type="domain" description="CCHC-type" evidence="1">
    <location>
        <begin position="218"/>
        <end position="235"/>
    </location>
</feature>
<accession>A0ABD3CG31</accession>
<evidence type="ECO:0000259" key="1">
    <source>
        <dbReference type="SMART" id="SM00343"/>
    </source>
</evidence>
<dbReference type="AlphaFoldDB" id="A0ABD3CG31"/>
<comment type="caution">
    <text evidence="2">The sequence shown here is derived from an EMBL/GenBank/DDBJ whole genome shotgun (WGS) entry which is preliminary data.</text>
</comment>
<feature type="domain" description="CCHC-type" evidence="1">
    <location>
        <begin position="146"/>
        <end position="163"/>
    </location>
</feature>
<gene>
    <name evidence="2" type="ORF">CASFOL_027330</name>
</gene>
<dbReference type="SMART" id="SM00343">
    <property type="entry name" value="ZnF_C2HC"/>
    <property type="match status" value="3"/>
</dbReference>
<feature type="domain" description="CCHC-type" evidence="1">
    <location>
        <begin position="182"/>
        <end position="199"/>
    </location>
</feature>
<evidence type="ECO:0000313" key="2">
    <source>
        <dbReference type="EMBL" id="KAL3628284.1"/>
    </source>
</evidence>
<sequence length="241" mass="27604">MGDTDMKFDVIPENYILDRWTKNTTLKASFDVGMGLNGKGTLVEDRDVLMNQLYSEFYHCLYLIGDDTEKLKSFLKVLKDFRDSISTVDSTLPSLKTKGNLIENFYVYEVPDVVYVLNPVPVKTIGSGRRINSVKEKAISKKPLRLCRKCNQKTNHDSRNCDKFSGGEKEKVIEIIEKPLRLCRKCNQKTNHDSRNCDKFSGGEKEKATEISQKPLRLCRKCNQKTNHDSRNCDKFSGSEV</sequence>
<name>A0ABD3CG31_9LAMI</name>
<proteinExistence type="predicted"/>
<organism evidence="2 3">
    <name type="scientific">Castilleja foliolosa</name>
    <dbReference type="NCBI Taxonomy" id="1961234"/>
    <lineage>
        <taxon>Eukaryota</taxon>
        <taxon>Viridiplantae</taxon>
        <taxon>Streptophyta</taxon>
        <taxon>Embryophyta</taxon>
        <taxon>Tracheophyta</taxon>
        <taxon>Spermatophyta</taxon>
        <taxon>Magnoliopsida</taxon>
        <taxon>eudicotyledons</taxon>
        <taxon>Gunneridae</taxon>
        <taxon>Pentapetalae</taxon>
        <taxon>asterids</taxon>
        <taxon>lamiids</taxon>
        <taxon>Lamiales</taxon>
        <taxon>Orobanchaceae</taxon>
        <taxon>Pedicularideae</taxon>
        <taxon>Castillejinae</taxon>
        <taxon>Castilleja</taxon>
    </lineage>
</organism>
<reference evidence="3" key="1">
    <citation type="journal article" date="2024" name="IScience">
        <title>Strigolactones Initiate the Formation of Haustorium-like Structures in Castilleja.</title>
        <authorList>
            <person name="Buerger M."/>
            <person name="Peterson D."/>
            <person name="Chory J."/>
        </authorList>
    </citation>
    <scope>NUCLEOTIDE SEQUENCE [LARGE SCALE GENOMIC DNA]</scope>
</reference>
<dbReference type="InterPro" id="IPR001878">
    <property type="entry name" value="Znf_CCHC"/>
</dbReference>